<feature type="domain" description="Large ribosomal subunit protein uL5 C-terminal" evidence="5">
    <location>
        <begin position="131"/>
        <end position="234"/>
    </location>
</feature>
<dbReference type="InterPro" id="IPR031309">
    <property type="entry name" value="Ribosomal_uL5_C"/>
</dbReference>
<dbReference type="InterPro" id="IPR002132">
    <property type="entry name" value="Ribosomal_uL5"/>
</dbReference>
<dbReference type="GO" id="GO:0005840">
    <property type="term" value="C:ribosome"/>
    <property type="evidence" value="ECO:0007669"/>
    <property type="project" value="UniProtKB-KW"/>
</dbReference>
<dbReference type="GO" id="GO:1990904">
    <property type="term" value="C:ribonucleoprotein complex"/>
    <property type="evidence" value="ECO:0007669"/>
    <property type="project" value="UniProtKB-KW"/>
</dbReference>
<dbReference type="RefSeq" id="YP_009720818.1">
    <property type="nucleotide sequence ID" value="NC_045362.1"/>
</dbReference>
<accession>A0A650ANJ3</accession>
<evidence type="ECO:0000259" key="5">
    <source>
        <dbReference type="Pfam" id="PF00673"/>
    </source>
</evidence>
<dbReference type="PANTHER" id="PTHR11994">
    <property type="entry name" value="60S RIBOSOMAL PROTEIN L11-RELATED"/>
    <property type="match status" value="1"/>
</dbReference>
<evidence type="ECO:0000256" key="1">
    <source>
        <dbReference type="ARBA" id="ARBA00008553"/>
    </source>
</evidence>
<dbReference type="InterPro" id="IPR031310">
    <property type="entry name" value="Ribosomal_uL5_N"/>
</dbReference>
<keyword evidence="3" id="KW-0687">Ribonucleoprotein</keyword>
<reference evidence="6" key="1">
    <citation type="submission" date="2019-05" db="EMBL/GenBank/DDBJ databases">
        <title>Chlorella vulgaris NJ-7 complete mitochondrial genome.</title>
        <authorList>
            <person name="Wang Y."/>
            <person name="Xu X."/>
        </authorList>
    </citation>
    <scope>NUCLEOTIDE SEQUENCE</scope>
    <source>
        <strain evidence="6">NJ-7</strain>
    </source>
</reference>
<dbReference type="EMBL" id="MK948101">
    <property type="protein sequence ID" value="QGN75007.1"/>
    <property type="molecule type" value="Genomic_DNA"/>
</dbReference>
<name>A0A650ANJ3_CHLVU</name>
<evidence type="ECO:0000256" key="3">
    <source>
        <dbReference type="ARBA" id="ARBA00023274"/>
    </source>
</evidence>
<dbReference type="InterPro" id="IPR022803">
    <property type="entry name" value="Ribosomal_uL5_dom_sf"/>
</dbReference>
<proteinExistence type="inferred from homology"/>
<sequence>MNSKNKSITKTLTINKITTCFLYKKTQFNRLTTLGKENLEFLKPTQSNLSKNYYHQILAYDLILKQNYKTLMELPRLKKIVLNTTSKKYLNDKKLMLLTLAALELLSGQKPQLTYAKNSIANFKIRQHQILGCTLVLRENLLYSFLDKLSKIIFPSIRDFLKKNQTGDLLSKHSDHKLMQVSAHNFGLKNLMIFPELETNYDLVDAFHGMNLTFVFAQSTKKNSSLLLSGFQIPQ</sequence>
<evidence type="ECO:0000256" key="2">
    <source>
        <dbReference type="ARBA" id="ARBA00022980"/>
    </source>
</evidence>
<dbReference type="GO" id="GO:0006412">
    <property type="term" value="P:translation"/>
    <property type="evidence" value="ECO:0007669"/>
    <property type="project" value="InterPro"/>
</dbReference>
<organism evidence="6">
    <name type="scientific">Chlorella vulgaris</name>
    <name type="common">Green alga</name>
    <dbReference type="NCBI Taxonomy" id="3077"/>
    <lineage>
        <taxon>Eukaryota</taxon>
        <taxon>Viridiplantae</taxon>
        <taxon>Chlorophyta</taxon>
        <taxon>core chlorophytes</taxon>
        <taxon>Trebouxiophyceae</taxon>
        <taxon>Chlorellales</taxon>
        <taxon>Chlorellaceae</taxon>
        <taxon>Chlorella clade</taxon>
        <taxon>Chlorella</taxon>
    </lineage>
</organism>
<geneLocation type="mitochondrion" evidence="6"/>
<gene>
    <name evidence="6" type="primary">rpl5</name>
</gene>
<dbReference type="GO" id="GO:0003735">
    <property type="term" value="F:structural constituent of ribosome"/>
    <property type="evidence" value="ECO:0007669"/>
    <property type="project" value="InterPro"/>
</dbReference>
<keyword evidence="6" id="KW-0496">Mitochondrion</keyword>
<comment type="similarity">
    <text evidence="1">Belongs to the universal ribosomal protein uL5 family.</text>
</comment>
<dbReference type="AlphaFoldDB" id="A0A650ANJ3"/>
<evidence type="ECO:0000259" key="4">
    <source>
        <dbReference type="Pfam" id="PF00281"/>
    </source>
</evidence>
<dbReference type="Pfam" id="PF00281">
    <property type="entry name" value="Ribosomal_L5"/>
    <property type="match status" value="1"/>
</dbReference>
<dbReference type="Pfam" id="PF00673">
    <property type="entry name" value="Ribosomal_L5_C"/>
    <property type="match status" value="1"/>
</dbReference>
<dbReference type="GeneID" id="42903441"/>
<protein>
    <submittedName>
        <fullName evidence="6">Ribosomal protein L5</fullName>
    </submittedName>
</protein>
<dbReference type="SUPFAM" id="SSF55282">
    <property type="entry name" value="RL5-like"/>
    <property type="match status" value="1"/>
</dbReference>
<feature type="domain" description="Large ribosomal subunit protein uL5 N-terminal" evidence="4">
    <location>
        <begin position="72"/>
        <end position="126"/>
    </location>
</feature>
<keyword evidence="2 6" id="KW-0689">Ribosomal protein</keyword>
<evidence type="ECO:0000313" key="6">
    <source>
        <dbReference type="EMBL" id="QGN75007.1"/>
    </source>
</evidence>
<dbReference type="Gene3D" id="3.30.1440.10">
    <property type="match status" value="1"/>
</dbReference>